<dbReference type="AlphaFoldDB" id="A0A654EDV9"/>
<evidence type="ECO:0000259" key="4">
    <source>
        <dbReference type="Pfam" id="PF01370"/>
    </source>
</evidence>
<keyword evidence="2" id="KW-0560">Oxidoreductase</keyword>
<evidence type="ECO:0000256" key="1">
    <source>
        <dbReference type="ARBA" id="ARBA00022857"/>
    </source>
</evidence>
<keyword evidence="1" id="KW-0521">NADP</keyword>
<dbReference type="GO" id="GO:0016491">
    <property type="term" value="F:oxidoreductase activity"/>
    <property type="evidence" value="ECO:0007669"/>
    <property type="project" value="UniProtKB-KW"/>
</dbReference>
<evidence type="ECO:0000313" key="5">
    <source>
        <dbReference type="EMBL" id="VYS47155.1"/>
    </source>
</evidence>
<name>A0A654EDV9_ARATH</name>
<evidence type="ECO:0000313" key="6">
    <source>
        <dbReference type="Proteomes" id="UP000426265"/>
    </source>
</evidence>
<dbReference type="PANTHER" id="PTHR10366">
    <property type="entry name" value="NAD DEPENDENT EPIMERASE/DEHYDRATASE"/>
    <property type="match status" value="1"/>
</dbReference>
<dbReference type="Gene3D" id="3.40.50.720">
    <property type="entry name" value="NAD(P)-binding Rossmann-like Domain"/>
    <property type="match status" value="1"/>
</dbReference>
<protein>
    <recommendedName>
        <fullName evidence="4">NAD-dependent epimerase/dehydratase domain-containing protein</fullName>
    </recommendedName>
</protein>
<dbReference type="InterPro" id="IPR050425">
    <property type="entry name" value="NAD(P)_dehydrat-like"/>
</dbReference>
<dbReference type="ExpressionAtlas" id="A0A654EDV9">
    <property type="expression patterns" value="baseline and differential"/>
</dbReference>
<dbReference type="CDD" id="cd08958">
    <property type="entry name" value="FR_SDR_e"/>
    <property type="match status" value="1"/>
</dbReference>
<evidence type="ECO:0000256" key="2">
    <source>
        <dbReference type="ARBA" id="ARBA00023002"/>
    </source>
</evidence>
<dbReference type="EMBL" id="CACRSJ010000104">
    <property type="protein sequence ID" value="VYS47155.1"/>
    <property type="molecule type" value="Genomic_DNA"/>
</dbReference>
<feature type="domain" description="NAD-dependent epimerase/dehydratase" evidence="4">
    <location>
        <begin position="5"/>
        <end position="244"/>
    </location>
</feature>
<evidence type="ECO:0000256" key="3">
    <source>
        <dbReference type="ARBA" id="ARBA00023445"/>
    </source>
</evidence>
<dbReference type="Pfam" id="PF01370">
    <property type="entry name" value="Epimerase"/>
    <property type="match status" value="1"/>
</dbReference>
<dbReference type="SUPFAM" id="SSF51735">
    <property type="entry name" value="NAD(P)-binding Rossmann-fold domains"/>
    <property type="match status" value="1"/>
</dbReference>
<dbReference type="Proteomes" id="UP000426265">
    <property type="component" value="Unassembled WGS sequence"/>
</dbReference>
<sequence length="321" mass="36167">MAEYLVTEGTSFIASHVIKSLLEFGHYVRTTVRDSDEEKVGFLWDLKGAKERLKIFEADLTIEGSFDEAVNGVDGVFHIASRVSVRLDNNNLDKFDPNISGTMNGMNSCAKSRNTVKRIVLTSSSTAIRYRFDATQVSPLNESHWTDLEYCKHFKIWYAYKKTLGEKEAWRIAADKKLNLVKKLIIPSFCIGPILSPKPTSSPLIFLSIIKGTRGTYPNFRGGFVHIDDVVAAQILAMEEPKASGRILCSSLVAHWSEIIEMLRIKYPLYPFETKCGSEEGKDMPHSLDTTKIHELGFASFKSLTEMFDDCIKCFQDKGLL</sequence>
<dbReference type="InterPro" id="IPR001509">
    <property type="entry name" value="Epimerase_deHydtase"/>
</dbReference>
<accession>A0A654EDV9</accession>
<dbReference type="PANTHER" id="PTHR10366:SF658">
    <property type="entry name" value="NAD(P)-BINDING ROSSMANN-FOLD SUPERFAMILY PROTEIN"/>
    <property type="match status" value="1"/>
</dbReference>
<organism evidence="5 6">
    <name type="scientific">Arabidopsis thaliana</name>
    <name type="common">Mouse-ear cress</name>
    <dbReference type="NCBI Taxonomy" id="3702"/>
    <lineage>
        <taxon>Eukaryota</taxon>
        <taxon>Viridiplantae</taxon>
        <taxon>Streptophyta</taxon>
        <taxon>Embryophyta</taxon>
        <taxon>Tracheophyta</taxon>
        <taxon>Spermatophyta</taxon>
        <taxon>Magnoliopsida</taxon>
        <taxon>eudicotyledons</taxon>
        <taxon>Gunneridae</taxon>
        <taxon>Pentapetalae</taxon>
        <taxon>rosids</taxon>
        <taxon>malvids</taxon>
        <taxon>Brassicales</taxon>
        <taxon>Brassicaceae</taxon>
        <taxon>Camelineae</taxon>
        <taxon>Arabidopsis</taxon>
    </lineage>
</organism>
<gene>
    <name evidence="5" type="ORF">AN1_LOCUS2649</name>
</gene>
<dbReference type="FunFam" id="3.40.50.720:FF:000085">
    <property type="entry name" value="Dihydroflavonol reductase"/>
    <property type="match status" value="1"/>
</dbReference>
<proteinExistence type="inferred from homology"/>
<dbReference type="InterPro" id="IPR036291">
    <property type="entry name" value="NAD(P)-bd_dom_sf"/>
</dbReference>
<reference evidence="5 6" key="1">
    <citation type="submission" date="2019-11" db="EMBL/GenBank/DDBJ databases">
        <authorList>
            <person name="Jiao W.-B."/>
            <person name="Schneeberger K."/>
        </authorList>
    </citation>
    <scope>NUCLEOTIDE SEQUENCE [LARGE SCALE GENOMIC DNA]</scope>
    <source>
        <strain evidence="6">cv. An-1</strain>
    </source>
</reference>
<comment type="similarity">
    <text evidence="3">Belongs to the NAD(P)-dependent epimerase/dehydratase family. Dihydroflavonol-4-reductase subfamily.</text>
</comment>